<evidence type="ECO:0000313" key="2">
    <source>
        <dbReference type="EMBL" id="ABX08719.1"/>
    </source>
</evidence>
<dbReference type="RefSeq" id="WP_012195341.1">
    <property type="nucleotide sequence ID" value="NC_009976.1"/>
</dbReference>
<dbReference type="HOGENOM" id="CLU_1854227_0_0_3"/>
<accession>A9BA57</accession>
<sequence>MNKIEPNFIISSDQPEKLAEFYGLVFGGKVSKGINNNHYSITFKRGLKIHIYRPSNSQTFVHRSTQSVAICFQEEPSDNPSLVIKEWYKRILPLGGSRLEGPREEEFGSEMWMTDPEGNNFLVFVPNNLCNHS</sequence>
<feature type="domain" description="Glyoxalase-like" evidence="1">
    <location>
        <begin position="9"/>
        <end position="124"/>
    </location>
</feature>
<dbReference type="STRING" id="93059.P9211_07881"/>
<name>A9BA57_PROM4</name>
<dbReference type="CDD" id="cd06587">
    <property type="entry name" value="VOC"/>
    <property type="match status" value="1"/>
</dbReference>
<dbReference type="InterPro" id="IPR029068">
    <property type="entry name" value="Glyas_Bleomycin-R_OHBP_Dase"/>
</dbReference>
<organism evidence="2 3">
    <name type="scientific">Prochlorococcus marinus (strain MIT 9211)</name>
    <dbReference type="NCBI Taxonomy" id="93059"/>
    <lineage>
        <taxon>Bacteria</taxon>
        <taxon>Bacillati</taxon>
        <taxon>Cyanobacteriota</taxon>
        <taxon>Cyanophyceae</taxon>
        <taxon>Synechococcales</taxon>
        <taxon>Prochlorococcaceae</taxon>
        <taxon>Prochlorococcus</taxon>
    </lineage>
</organism>
<dbReference type="EMBL" id="CP000878">
    <property type="protein sequence ID" value="ABX08719.1"/>
    <property type="molecule type" value="Genomic_DNA"/>
</dbReference>
<dbReference type="AlphaFoldDB" id="A9BA57"/>
<dbReference type="OrthoDB" id="555548at2"/>
<dbReference type="Gene3D" id="3.10.180.10">
    <property type="entry name" value="2,3-Dihydroxybiphenyl 1,2-Dioxygenase, domain 1"/>
    <property type="match status" value="1"/>
</dbReference>
<keyword evidence="3" id="KW-1185">Reference proteome</keyword>
<reference evidence="2 3" key="1">
    <citation type="journal article" date="2007" name="PLoS Genet.">
        <title>Patterns and implications of gene gain and loss in the evolution of Prochlorococcus.</title>
        <authorList>
            <person name="Kettler G.C."/>
            <person name="Martiny A.C."/>
            <person name="Huang K."/>
            <person name="Zucker J."/>
            <person name="Coleman M.L."/>
            <person name="Rodrigue S."/>
            <person name="Chen F."/>
            <person name="Lapidus A."/>
            <person name="Ferriera S."/>
            <person name="Johnson J."/>
            <person name="Steglich C."/>
            <person name="Church G.M."/>
            <person name="Richardson P."/>
            <person name="Chisholm S.W."/>
        </authorList>
    </citation>
    <scope>NUCLEOTIDE SEQUENCE [LARGE SCALE GENOMIC DNA]</scope>
    <source>
        <strain evidence="3">MIT 9211</strain>
    </source>
</reference>
<protein>
    <recommendedName>
        <fullName evidence="1">Glyoxalase-like domain-containing protein</fullName>
    </recommendedName>
</protein>
<dbReference type="KEGG" id="pmj:P9211_07881"/>
<gene>
    <name evidence="2" type="ordered locus">P9211_07881</name>
</gene>
<dbReference type="SUPFAM" id="SSF54593">
    <property type="entry name" value="Glyoxalase/Bleomycin resistance protein/Dihydroxybiphenyl dioxygenase"/>
    <property type="match status" value="1"/>
</dbReference>
<proteinExistence type="predicted"/>
<evidence type="ECO:0000259" key="1">
    <source>
        <dbReference type="Pfam" id="PF18029"/>
    </source>
</evidence>
<dbReference type="InterPro" id="IPR041581">
    <property type="entry name" value="Glyoxalase_6"/>
</dbReference>
<dbReference type="Proteomes" id="UP000000788">
    <property type="component" value="Chromosome"/>
</dbReference>
<dbReference type="Pfam" id="PF18029">
    <property type="entry name" value="Glyoxalase_6"/>
    <property type="match status" value="1"/>
</dbReference>
<dbReference type="eggNOG" id="COG0346">
    <property type="taxonomic scope" value="Bacteria"/>
</dbReference>
<evidence type="ECO:0000313" key="3">
    <source>
        <dbReference type="Proteomes" id="UP000000788"/>
    </source>
</evidence>